<comment type="caution">
    <text evidence="8">The sequence shown here is derived from an EMBL/GenBank/DDBJ whole genome shotgun (WGS) entry which is preliminary data.</text>
</comment>
<reference evidence="8 9" key="1">
    <citation type="submission" date="2017-10" db="EMBL/GenBank/DDBJ databases">
        <title>Comparative genomics in systemic dimorphic fungi from Ajellomycetaceae.</title>
        <authorList>
            <person name="Munoz J.F."/>
            <person name="Mcewen J.G."/>
            <person name="Clay O.K."/>
            <person name="Cuomo C.A."/>
        </authorList>
    </citation>
    <scope>NUCLEOTIDE SEQUENCE [LARGE SCALE GENOMIC DNA]</scope>
    <source>
        <strain evidence="8 9">UAMH7299</strain>
    </source>
</reference>
<accession>A0A2B7YQC9</accession>
<feature type="region of interest" description="Disordered" evidence="6">
    <location>
        <begin position="129"/>
        <end position="158"/>
    </location>
</feature>
<feature type="transmembrane region" description="Helical" evidence="7">
    <location>
        <begin position="306"/>
        <end position="329"/>
    </location>
</feature>
<dbReference type="Pfam" id="PF05277">
    <property type="entry name" value="DUF726"/>
    <property type="match status" value="1"/>
</dbReference>
<evidence type="ECO:0008006" key="10">
    <source>
        <dbReference type="Google" id="ProtNLM"/>
    </source>
</evidence>
<keyword evidence="9" id="KW-1185">Reference proteome</keyword>
<name>A0A2B7YQC9_POLH7</name>
<dbReference type="AlphaFoldDB" id="A0A2B7YQC9"/>
<comment type="similarity">
    <text evidence="2">Belongs to the TMCO4 family.</text>
</comment>
<dbReference type="InterPro" id="IPR029058">
    <property type="entry name" value="AB_hydrolase_fold"/>
</dbReference>
<evidence type="ECO:0000256" key="1">
    <source>
        <dbReference type="ARBA" id="ARBA00004141"/>
    </source>
</evidence>
<keyword evidence="3 7" id="KW-0812">Transmembrane</keyword>
<dbReference type="PANTHER" id="PTHR17920:SF22">
    <property type="entry name" value="DUF726 DOMAIN PROTEIN (AFU_ORTHOLOGUE AFUA_2G12860)"/>
    <property type="match status" value="1"/>
</dbReference>
<dbReference type="GO" id="GO:0016020">
    <property type="term" value="C:membrane"/>
    <property type="evidence" value="ECO:0007669"/>
    <property type="project" value="UniProtKB-SubCell"/>
</dbReference>
<organism evidence="8 9">
    <name type="scientific">Polytolypa hystricis (strain UAMH7299)</name>
    <dbReference type="NCBI Taxonomy" id="1447883"/>
    <lineage>
        <taxon>Eukaryota</taxon>
        <taxon>Fungi</taxon>
        <taxon>Dikarya</taxon>
        <taxon>Ascomycota</taxon>
        <taxon>Pezizomycotina</taxon>
        <taxon>Eurotiomycetes</taxon>
        <taxon>Eurotiomycetidae</taxon>
        <taxon>Onygenales</taxon>
        <taxon>Onygenales incertae sedis</taxon>
        <taxon>Polytolypa</taxon>
    </lineage>
</organism>
<keyword evidence="4 7" id="KW-1133">Transmembrane helix</keyword>
<evidence type="ECO:0000256" key="2">
    <source>
        <dbReference type="ARBA" id="ARBA00009824"/>
    </source>
</evidence>
<evidence type="ECO:0000256" key="6">
    <source>
        <dbReference type="SAM" id="MobiDB-lite"/>
    </source>
</evidence>
<keyword evidence="5 7" id="KW-0472">Membrane</keyword>
<gene>
    <name evidence="8" type="ORF">AJ80_02459</name>
</gene>
<dbReference type="Gene3D" id="3.40.50.1820">
    <property type="entry name" value="alpha/beta hydrolase"/>
    <property type="match status" value="1"/>
</dbReference>
<dbReference type="OrthoDB" id="277931at2759"/>
<dbReference type="PANTHER" id="PTHR17920">
    <property type="entry name" value="TRANSMEMBRANE AND COILED-COIL DOMAIN-CONTAINING PROTEIN 4 TMCO4"/>
    <property type="match status" value="1"/>
</dbReference>
<comment type="subcellular location">
    <subcellularLocation>
        <location evidence="1">Membrane</location>
        <topology evidence="1">Multi-pass membrane protein</topology>
    </subcellularLocation>
</comment>
<feature type="transmembrane region" description="Helical" evidence="7">
    <location>
        <begin position="266"/>
        <end position="294"/>
    </location>
</feature>
<dbReference type="InterPro" id="IPR007941">
    <property type="entry name" value="DUF726"/>
</dbReference>
<feature type="region of interest" description="Disordered" evidence="6">
    <location>
        <begin position="630"/>
        <end position="662"/>
    </location>
</feature>
<evidence type="ECO:0000313" key="8">
    <source>
        <dbReference type="EMBL" id="PGH23505.1"/>
    </source>
</evidence>
<dbReference type="EMBL" id="PDNA01000023">
    <property type="protein sequence ID" value="PGH23505.1"/>
    <property type="molecule type" value="Genomic_DNA"/>
</dbReference>
<feature type="region of interest" description="Disordered" evidence="6">
    <location>
        <begin position="51"/>
        <end position="73"/>
    </location>
</feature>
<evidence type="ECO:0000256" key="5">
    <source>
        <dbReference type="ARBA" id="ARBA00023136"/>
    </source>
</evidence>
<evidence type="ECO:0000256" key="4">
    <source>
        <dbReference type="ARBA" id="ARBA00022989"/>
    </source>
</evidence>
<evidence type="ECO:0000256" key="7">
    <source>
        <dbReference type="SAM" id="Phobius"/>
    </source>
</evidence>
<proteinExistence type="inferred from homology"/>
<evidence type="ECO:0000256" key="3">
    <source>
        <dbReference type="ARBA" id="ARBA00022692"/>
    </source>
</evidence>
<dbReference type="SUPFAM" id="SSF53474">
    <property type="entry name" value="alpha/beta-Hydrolases"/>
    <property type="match status" value="1"/>
</dbReference>
<sequence>MAHQRLSQQGTGKQESTDKDLRAILNLTQRQQLMRLLTDIIDSMVQILCDDDPPQDVKNDLSSPSPESDPHSDKVMVRRMDEQMSTPPPKLKRSPTNIEIKTEAEAFRAFGSWKDAALLRVRQVLNGSSSQGQEHYRNEGSESICSTGTLQSDTSSQNIDEHSVILDRAHPVLAPVPTPLRCLPLETKLLILNALLLLLLSLEHYSAHSRVLLLRVAASLGLSSNDLADHEIKVAKGLLSTAKQMSADDETKERIDRSKFSRKWKVGLASVAGAALIGVTGGLAAPLVAAGIGAVMGGLGLGATVAATYLGAMAGSSVIIGGLFGAYGARMSGRMMSRYAKEVEDFAFIPTRSLREKDDGQKGNDISTDQRLRVTIGISGWLTAEEDIVNPWLVLGDDSDTFALRWEFRSLLRLGNALTVIVRSSAWTVATKQMVAGTAFAGLLNAIMWPVGILKLSHIVDNPFSIAKTRADKAGAVLADALINRAQGERPVTLIGYSLGSRIIYSCLLKLAERRAFGLVESAILIGSPTPSTTSKWRLMRTVVSGRLVNVYSLNDSILGFLYRTNSLQLSIAGLGPVAQVHGVENFDVSDSVTGHLRYQYMVGTILDKIGLNRLDKDELKAQVDTLNARTARDEAQREEEQMETDWGQYEGEAPPLESSEVMRMEREVEERTEEVFVHSRVHAVQLGDNE</sequence>
<protein>
    <recommendedName>
        <fullName evidence="10">DUF726 domain-containing protein</fullName>
    </recommendedName>
</protein>
<evidence type="ECO:0000313" key="9">
    <source>
        <dbReference type="Proteomes" id="UP000224634"/>
    </source>
</evidence>
<feature type="compositionally biased region" description="Basic and acidic residues" evidence="6">
    <location>
        <begin position="631"/>
        <end position="640"/>
    </location>
</feature>
<dbReference type="Proteomes" id="UP000224634">
    <property type="component" value="Unassembled WGS sequence"/>
</dbReference>
<feature type="compositionally biased region" description="Polar residues" evidence="6">
    <location>
        <begin position="141"/>
        <end position="158"/>
    </location>
</feature>